<evidence type="ECO:0000313" key="4">
    <source>
        <dbReference type="EMBL" id="CDZ79375.1"/>
    </source>
</evidence>
<organism evidence="4 5">
    <name type="scientific">Legionella massiliensis</name>
    <dbReference type="NCBI Taxonomy" id="1034943"/>
    <lineage>
        <taxon>Bacteria</taxon>
        <taxon>Pseudomonadati</taxon>
        <taxon>Pseudomonadota</taxon>
        <taxon>Gammaproteobacteria</taxon>
        <taxon>Legionellales</taxon>
        <taxon>Legionellaceae</taxon>
        <taxon>Legionella</taxon>
    </lineage>
</organism>
<evidence type="ECO:0000256" key="1">
    <source>
        <dbReference type="SAM" id="Coils"/>
    </source>
</evidence>
<dbReference type="Pfam" id="PF13475">
    <property type="entry name" value="DUF4116"/>
    <property type="match status" value="1"/>
</dbReference>
<feature type="compositionally biased region" description="Basic and acidic residues" evidence="2">
    <location>
        <begin position="473"/>
        <end position="494"/>
    </location>
</feature>
<accession>A0A078KYA2</accession>
<dbReference type="Proteomes" id="UP000044071">
    <property type="component" value="Unassembled WGS sequence"/>
</dbReference>
<keyword evidence="1" id="KW-0175">Coiled coil</keyword>
<protein>
    <recommendedName>
        <fullName evidence="3">DUF4116 domain-containing protein</fullName>
    </recommendedName>
</protein>
<reference evidence="4 5" key="1">
    <citation type="submission" date="2014-06" db="EMBL/GenBank/DDBJ databases">
        <authorList>
            <person name="Urmite Genomes Urmite Genomes"/>
        </authorList>
    </citation>
    <scope>NUCLEOTIDE SEQUENCE [LARGE SCALE GENOMIC DNA]</scope>
</reference>
<feature type="region of interest" description="Disordered" evidence="2">
    <location>
        <begin position="473"/>
        <end position="502"/>
    </location>
</feature>
<name>A0A078KYA2_9GAMM</name>
<dbReference type="EMBL" id="CCSB01000005">
    <property type="protein sequence ID" value="CDZ79375.1"/>
    <property type="molecule type" value="Genomic_DNA"/>
</dbReference>
<keyword evidence="5" id="KW-1185">Reference proteome</keyword>
<dbReference type="RefSeq" id="WP_044012647.1">
    <property type="nucleotide sequence ID" value="NZ_CCVW01000005.1"/>
</dbReference>
<feature type="coiled-coil region" evidence="1">
    <location>
        <begin position="356"/>
        <end position="456"/>
    </location>
</feature>
<dbReference type="AlphaFoldDB" id="A0A078KYA2"/>
<feature type="domain" description="DUF4116" evidence="3">
    <location>
        <begin position="156"/>
        <end position="200"/>
    </location>
</feature>
<gene>
    <name evidence="4" type="ORF">BN59_03693</name>
</gene>
<evidence type="ECO:0000256" key="2">
    <source>
        <dbReference type="SAM" id="MobiDB-lite"/>
    </source>
</evidence>
<evidence type="ECO:0000259" key="3">
    <source>
        <dbReference type="Pfam" id="PF13475"/>
    </source>
</evidence>
<evidence type="ECO:0000313" key="5">
    <source>
        <dbReference type="Proteomes" id="UP000044071"/>
    </source>
</evidence>
<dbReference type="InterPro" id="IPR025197">
    <property type="entry name" value="DUF4116"/>
</dbReference>
<sequence length="502" mass="56684">MLTLHSTEAEIVAAFETYGPITVLNQSPDELRQQKKVMQLAVRIDGLALTLASPELKGDKELVIEAIEQSLGWAVFSASAELKIEDDIVELVKHLNAWAYYYLYESPDRYHYFRIPEELEYEVIENIKRAELATLLKYPMWLCRAPFFIRDNTKIVQFLVAKYGLALGSASERLQNNFTVVKTAVTENGKALERASRRLQNNPELLKLAAWNSGINGWFYYGSKLGYLALTKDSTDEATIAIDLSVDEALDSLNKEIKRQKYTLRTGLMTVNDNIQQTIATQDKIGESLRLAVATNEALGHENERLKEQLATTGNKLDATASLLQEKDDELAHLVNALRIVESALTQKDGQLSETVAGLQETKARFDEQLERLDITQGVIDGLSIDKEKALERVATAERRAELLEIKNKELAESLQASKAQMASMDKKTTFFEEEVIQLKEEASKSREHEQQLKDKIRGLETSRAQLLRLLKETQHLAVDDNPDDKASSRRESSSRFFSTTP</sequence>
<proteinExistence type="predicted"/>